<protein>
    <recommendedName>
        <fullName evidence="4">Reverse transcriptase domain-containing protein</fullName>
    </recommendedName>
</protein>
<proteinExistence type="predicted"/>
<dbReference type="Proteomes" id="UP001159405">
    <property type="component" value="Unassembled WGS sequence"/>
</dbReference>
<evidence type="ECO:0000313" key="3">
    <source>
        <dbReference type="Proteomes" id="UP001159405"/>
    </source>
</evidence>
<name>A0ABN8MXK5_9CNID</name>
<dbReference type="EMBL" id="CALNXK010000006">
    <property type="protein sequence ID" value="CAH3037815.1"/>
    <property type="molecule type" value="Genomic_DNA"/>
</dbReference>
<evidence type="ECO:0008006" key="4">
    <source>
        <dbReference type="Google" id="ProtNLM"/>
    </source>
</evidence>
<gene>
    <name evidence="2" type="ORF">PLOB_00039279</name>
</gene>
<dbReference type="PANTHER" id="PTHR21301">
    <property type="entry name" value="REVERSE TRANSCRIPTASE"/>
    <property type="match status" value="1"/>
</dbReference>
<feature type="compositionally biased region" description="Polar residues" evidence="1">
    <location>
        <begin position="152"/>
        <end position="165"/>
    </location>
</feature>
<evidence type="ECO:0000256" key="1">
    <source>
        <dbReference type="SAM" id="MobiDB-lite"/>
    </source>
</evidence>
<feature type="compositionally biased region" description="Polar residues" evidence="1">
    <location>
        <begin position="134"/>
        <end position="143"/>
    </location>
</feature>
<organism evidence="2 3">
    <name type="scientific">Porites lobata</name>
    <dbReference type="NCBI Taxonomy" id="104759"/>
    <lineage>
        <taxon>Eukaryota</taxon>
        <taxon>Metazoa</taxon>
        <taxon>Cnidaria</taxon>
        <taxon>Anthozoa</taxon>
        <taxon>Hexacorallia</taxon>
        <taxon>Scleractinia</taxon>
        <taxon>Fungiina</taxon>
        <taxon>Poritidae</taxon>
        <taxon>Porites</taxon>
    </lineage>
</organism>
<evidence type="ECO:0000313" key="2">
    <source>
        <dbReference type="EMBL" id="CAH3037815.1"/>
    </source>
</evidence>
<reference evidence="2 3" key="1">
    <citation type="submission" date="2022-05" db="EMBL/GenBank/DDBJ databases">
        <authorList>
            <consortium name="Genoscope - CEA"/>
            <person name="William W."/>
        </authorList>
    </citation>
    <scope>NUCLEOTIDE SEQUENCE [LARGE SCALE GENOMIC DNA]</scope>
</reference>
<sequence>MKAQAKLHHAVAVRNNAKFEEKDREMLNEIEKVSSVHVRQQLQELWKNDCKKQEEKSQNLWEVKKSWFKKFEDNEENIANSEDAAPTPPTNQDQRRGKRRNARQPPKRRRNNSRPRKNNQNFNNASDRNRDTANSRNSGNRVSQQRRKKGQQRNSIQNNCRQISRPQERNSNHNSGNNRRVRNNNRTSKDNDRSTEEQNALQELREDSEILIFEADKGGAVVVMDRTYYADKILEMLNDSQTYEEITANKDKVVMKLMKELAGNQSHSLTEKEVNYLCHFDFKTSGFYGLLKIHKSKIICQEAKVQKKPYIRVLRPADLKFRPIVAGPRCPTSRLSNFVDILIKPFTLHVQSYLRDTIDFLNYLPRIVPETTILVSFDVTSLYTNINHELGVKAME</sequence>
<feature type="non-terminal residue" evidence="2">
    <location>
        <position position="396"/>
    </location>
</feature>
<dbReference type="PANTHER" id="PTHR21301:SF10">
    <property type="entry name" value="REVERSE TRANSCRIPTASE DOMAIN-CONTAINING PROTEIN"/>
    <property type="match status" value="1"/>
</dbReference>
<feature type="compositionally biased region" description="Basic and acidic residues" evidence="1">
    <location>
        <begin position="187"/>
        <end position="196"/>
    </location>
</feature>
<accession>A0ABN8MXK5</accession>
<feature type="region of interest" description="Disordered" evidence="1">
    <location>
        <begin position="78"/>
        <end position="201"/>
    </location>
</feature>
<feature type="compositionally biased region" description="Basic residues" evidence="1">
    <location>
        <begin position="96"/>
        <end position="117"/>
    </location>
</feature>
<comment type="caution">
    <text evidence="2">The sequence shown here is derived from an EMBL/GenBank/DDBJ whole genome shotgun (WGS) entry which is preliminary data.</text>
</comment>
<keyword evidence="3" id="KW-1185">Reference proteome</keyword>